<dbReference type="RefSeq" id="WP_122058123.1">
    <property type="nucleotide sequence ID" value="NZ_RFAQ01000010.1"/>
</dbReference>
<protein>
    <submittedName>
        <fullName evidence="6">NlpC/P60 family protein</fullName>
    </submittedName>
</protein>
<dbReference type="GO" id="GO:0008234">
    <property type="term" value="F:cysteine-type peptidase activity"/>
    <property type="evidence" value="ECO:0007669"/>
    <property type="project" value="UniProtKB-KW"/>
</dbReference>
<dbReference type="SUPFAM" id="SSF54001">
    <property type="entry name" value="Cysteine proteinases"/>
    <property type="match status" value="1"/>
</dbReference>
<dbReference type="AlphaFoldDB" id="A0A3M0SW97"/>
<sequence>MAKWRFLTNYLVGYNFKDYVDVTNLCNNFSWSYDKDNIGGNITFDSIMDFAEGRSHIALKKDDTTVFTGVVTQKQQDKGKGSYTAQDYSFFLNQDQIKPYQFNGEDAKSCIYKILTDNYIGGACMALNTKISKLYWGKKYIDDIKDILNQCKAETGDDIFCEMRGTVMWIDKISNIKKLDSSNCKYIMADDYSVTRSMENMCNYVIVLNNSTSTSTDSTTLPSILATLTDDKNIQIFGRMSKTLPVNGQNEAQARTTAQNYLNNFDATNREFTVTLLDVENGENIRPNRQIYIDISRYGVKGYYKIKSTQHTLNGNIHKIQITVDFSNATFVDTTDYGTEKSNSTSSTSSGNSKADEIISYAKQFQGVPYQHGGGNPPSSFDCSSYVAYVFNHFGYNLTAYTYDMVNQGAKVSISDIQPCDLVFFFNTGHVGMYIGGNQFIHCPHTGDVVKISTFSGYYAQNCNAVVRVL</sequence>
<evidence type="ECO:0000256" key="1">
    <source>
        <dbReference type="ARBA" id="ARBA00007074"/>
    </source>
</evidence>
<comment type="similarity">
    <text evidence="1">Belongs to the peptidase C40 family.</text>
</comment>
<dbReference type="InterPro" id="IPR051202">
    <property type="entry name" value="Peptidase_C40"/>
</dbReference>
<evidence type="ECO:0000256" key="2">
    <source>
        <dbReference type="ARBA" id="ARBA00022670"/>
    </source>
</evidence>
<organism evidence="6 7">
    <name type="scientific">Clostridium autoethanogenum</name>
    <dbReference type="NCBI Taxonomy" id="84023"/>
    <lineage>
        <taxon>Bacteria</taxon>
        <taxon>Bacillati</taxon>
        <taxon>Bacillota</taxon>
        <taxon>Clostridia</taxon>
        <taxon>Eubacteriales</taxon>
        <taxon>Clostridiaceae</taxon>
        <taxon>Clostridium</taxon>
    </lineage>
</organism>
<evidence type="ECO:0000259" key="5">
    <source>
        <dbReference type="PROSITE" id="PS51935"/>
    </source>
</evidence>
<keyword evidence="4" id="KW-0788">Thiol protease</keyword>
<name>A0A3M0SW97_9CLOT</name>
<evidence type="ECO:0000313" key="6">
    <source>
        <dbReference type="EMBL" id="RMD02734.1"/>
    </source>
</evidence>
<dbReference type="Gene3D" id="3.90.1720.10">
    <property type="entry name" value="endopeptidase domain like (from Nostoc punctiforme)"/>
    <property type="match status" value="1"/>
</dbReference>
<feature type="domain" description="NlpC/P60" evidence="5">
    <location>
        <begin position="352"/>
        <end position="470"/>
    </location>
</feature>
<dbReference type="Proteomes" id="UP000277999">
    <property type="component" value="Unassembled WGS sequence"/>
</dbReference>
<gene>
    <name evidence="6" type="ORF">D9O40_05385</name>
</gene>
<comment type="caution">
    <text evidence="6">The sequence shown here is derived from an EMBL/GenBank/DDBJ whole genome shotgun (WGS) entry which is preliminary data.</text>
</comment>
<dbReference type="Pfam" id="PF00877">
    <property type="entry name" value="NLPC_P60"/>
    <property type="match status" value="1"/>
</dbReference>
<dbReference type="InterPro" id="IPR000064">
    <property type="entry name" value="NLP_P60_dom"/>
</dbReference>
<keyword evidence="2" id="KW-0645">Protease</keyword>
<dbReference type="InterPro" id="IPR038765">
    <property type="entry name" value="Papain-like_cys_pep_sf"/>
</dbReference>
<evidence type="ECO:0000256" key="3">
    <source>
        <dbReference type="ARBA" id="ARBA00022801"/>
    </source>
</evidence>
<dbReference type="PROSITE" id="PS51935">
    <property type="entry name" value="NLPC_P60"/>
    <property type="match status" value="1"/>
</dbReference>
<dbReference type="Pfam" id="PF24032">
    <property type="entry name" value="YQBQ"/>
    <property type="match status" value="1"/>
</dbReference>
<proteinExistence type="inferred from homology"/>
<dbReference type="EMBL" id="RFAQ01000010">
    <property type="protein sequence ID" value="RMD02734.1"/>
    <property type="molecule type" value="Genomic_DNA"/>
</dbReference>
<keyword evidence="3" id="KW-0378">Hydrolase</keyword>
<dbReference type="InterPro" id="IPR056937">
    <property type="entry name" value="YqbQ/XkdQ"/>
</dbReference>
<evidence type="ECO:0000313" key="7">
    <source>
        <dbReference type="Proteomes" id="UP000277999"/>
    </source>
</evidence>
<dbReference type="PANTHER" id="PTHR47053">
    <property type="entry name" value="MUREIN DD-ENDOPEPTIDASE MEPH-RELATED"/>
    <property type="match status" value="1"/>
</dbReference>
<dbReference type="PANTHER" id="PTHR47053:SF1">
    <property type="entry name" value="MUREIN DD-ENDOPEPTIDASE MEPH-RELATED"/>
    <property type="match status" value="1"/>
</dbReference>
<reference evidence="6 7" key="1">
    <citation type="submission" date="2018-10" db="EMBL/GenBank/DDBJ databases">
        <title>Genome-centric metagenomics revealed C2 chemical producing, CO utilizing Clostridium with novel acetogenic gene cluster.</title>
        <authorList>
            <person name="Kang H."/>
            <person name="Park B."/>
            <person name="Choi I.G."/>
            <person name="Chang I.S."/>
        </authorList>
    </citation>
    <scope>NUCLEOTIDE SEQUENCE [LARGE SCALE GENOMIC DNA]</scope>
    <source>
        <strain evidence="6 7">H21-9</strain>
    </source>
</reference>
<accession>A0A3M0SW97</accession>
<evidence type="ECO:0000256" key="4">
    <source>
        <dbReference type="ARBA" id="ARBA00022807"/>
    </source>
</evidence>
<dbReference type="GO" id="GO:0006508">
    <property type="term" value="P:proteolysis"/>
    <property type="evidence" value="ECO:0007669"/>
    <property type="project" value="UniProtKB-KW"/>
</dbReference>